<name>A0A6N2XFS8_9BACE</name>
<dbReference type="EMBL" id="CACRSU010000050">
    <property type="protein sequence ID" value="VYT52983.1"/>
    <property type="molecule type" value="Genomic_DNA"/>
</dbReference>
<reference evidence="2" key="1">
    <citation type="submission" date="2019-11" db="EMBL/GenBank/DDBJ databases">
        <authorList>
            <person name="Feng L."/>
        </authorList>
    </citation>
    <scope>NUCLEOTIDE SEQUENCE</scope>
    <source>
        <strain evidence="2">BintestinalisLFYP9</strain>
    </source>
</reference>
<gene>
    <name evidence="2" type="ORF">BILFYP9_04714</name>
</gene>
<organism evidence="2">
    <name type="scientific">Bacteroides intestinalis</name>
    <dbReference type="NCBI Taxonomy" id="329854"/>
    <lineage>
        <taxon>Bacteria</taxon>
        <taxon>Pseudomonadati</taxon>
        <taxon>Bacteroidota</taxon>
        <taxon>Bacteroidia</taxon>
        <taxon>Bacteroidales</taxon>
        <taxon>Bacteroidaceae</taxon>
        <taxon>Bacteroides</taxon>
    </lineage>
</organism>
<dbReference type="Pfam" id="PF14905">
    <property type="entry name" value="OMP_b-brl_3"/>
    <property type="match status" value="1"/>
</dbReference>
<dbReference type="Pfam" id="PF13715">
    <property type="entry name" value="CarbopepD_reg_2"/>
    <property type="match status" value="1"/>
</dbReference>
<proteinExistence type="predicted"/>
<dbReference type="SUPFAM" id="SSF56935">
    <property type="entry name" value="Porins"/>
    <property type="match status" value="1"/>
</dbReference>
<dbReference type="InterPro" id="IPR008969">
    <property type="entry name" value="CarboxyPept-like_regulatory"/>
</dbReference>
<dbReference type="AlphaFoldDB" id="A0A6N2XFS8"/>
<dbReference type="RefSeq" id="WP_138292744.1">
    <property type="nucleotide sequence ID" value="NZ_BAABZC010000001.1"/>
</dbReference>
<evidence type="ECO:0000259" key="1">
    <source>
        <dbReference type="Pfam" id="PF14905"/>
    </source>
</evidence>
<dbReference type="SUPFAM" id="SSF49464">
    <property type="entry name" value="Carboxypeptidase regulatory domain-like"/>
    <property type="match status" value="1"/>
</dbReference>
<accession>A0A6N2XFS8</accession>
<feature type="domain" description="Outer membrane protein beta-barrel" evidence="1">
    <location>
        <begin position="401"/>
        <end position="757"/>
    </location>
</feature>
<evidence type="ECO:0000313" key="2">
    <source>
        <dbReference type="EMBL" id="VYT52983.1"/>
    </source>
</evidence>
<protein>
    <recommendedName>
        <fullName evidence="1">Outer membrane protein beta-barrel domain-containing protein</fullName>
    </recommendedName>
</protein>
<sequence length="785" mass="89446">MKKIASSYFDAIQAAIALRNLVFIILLTANMPIQAQHKISGKVMDGNSPLDAANIVLNTKDSVYLKGTSSNSKGTFHLKDIPTGDFFLVISYLGYGTKVVALDKLSQSVNIGEIRMTPVSGQLDEVTVSASNVINHTDKQIVFVTDQHRSTSTNGVNLLLMMGLPRLTVNPLTNDVSLPGGESIQFCINGVKVNRTDIKALQPQEIIRVEYMDNPGIRYGSDVVINYILKREISGGAISVDLSNAINTNFNEDQLSARLNHKKSEFRANYVLNSRNLKKSWTDQQQTFNFTDGSSLTRYKEGVPGKVLERSHNIALNYNLMDNDKYLFTASLNQSIRDVNLMNRSRQYTSAEIGKITDVYGGGQQEQYLPSINLYYLRTLKNKQTIILDVVGTYIDTKVNRKYEETENGSPLADIISDVDGDKYSIISEGIYEKIFKNSGRFTANLRYMQSFTDNQYTGTINSSTKMRQNDFYFGAEYYSGRKKKFSYTGGVGIARSWFQQTNEKEYIDIIFRPKFTLQYDVTPNMFLRMTGSISNNSPSLSQMSAVDQYIDTLNIQRGNPALKPFLNYSTNMMLSWRKDIYNATYYLTYQYIPKNIMEDTFRENDIFVSTQNNQKSWQRLGNELSINAGPIKKFLMISFTGGINRYISRGNLYTHNHTDFYYQAQITAIYKKFMGMFQIKEAYYAGLSGETLAKGEDAHLFMLRYNSGKYSIGAGIMNPFTKLYKRETESRNIYTPSKSTLYVNDLSRMVILSFSWNFNYKRLLKEKQKRINNKDVDSGIMQDR</sequence>
<dbReference type="InterPro" id="IPR041700">
    <property type="entry name" value="OMP_b-brl_3"/>
</dbReference>